<evidence type="ECO:0000256" key="2">
    <source>
        <dbReference type="ARBA" id="ARBA00022448"/>
    </source>
</evidence>
<dbReference type="InterPro" id="IPR020846">
    <property type="entry name" value="MFS_dom"/>
</dbReference>
<dbReference type="Gene3D" id="1.20.1720.10">
    <property type="entry name" value="Multidrug resistance protein D"/>
    <property type="match status" value="1"/>
</dbReference>
<dbReference type="InterPro" id="IPR011701">
    <property type="entry name" value="MFS"/>
</dbReference>
<evidence type="ECO:0000313" key="10">
    <source>
        <dbReference type="Proteomes" id="UP000027195"/>
    </source>
</evidence>
<evidence type="ECO:0000256" key="3">
    <source>
        <dbReference type="ARBA" id="ARBA00022692"/>
    </source>
</evidence>
<dbReference type="AlphaFoldDB" id="A0A067MS42"/>
<gene>
    <name evidence="9" type="ORF">BOTBODRAFT_28808</name>
</gene>
<keyword evidence="3 7" id="KW-0812">Transmembrane</keyword>
<dbReference type="Pfam" id="PF07690">
    <property type="entry name" value="MFS_1"/>
    <property type="match status" value="1"/>
</dbReference>
<feature type="transmembrane region" description="Helical" evidence="7">
    <location>
        <begin position="47"/>
        <end position="72"/>
    </location>
</feature>
<keyword evidence="5 7" id="KW-0472">Membrane</keyword>
<dbReference type="PANTHER" id="PTHR42718">
    <property type="entry name" value="MAJOR FACILITATOR SUPERFAMILY MULTIDRUG TRANSPORTER MFSC"/>
    <property type="match status" value="1"/>
</dbReference>
<sequence length="498" mass="53229">MSSAVTPEPETRPDTPVDLEKSPLPNAGEKSIVPAPPRAPLTGFRKFMVMTLLCCAQFFDIVNASGAIIALPTLGRDLNFSPGATQWVVSAYTLTFASFLVSAGRLTDIYNPKLVFCIGFLTVGVFSVLSAVSVASVMLLVFRAIQGLGAAMTLPSAIAMIVVAFPDPGEQGRALAIFGAFGALGNVLGVVLGGVLTARASWRWVFYLIAIVVIPFSVLSFLFLPEQTISEENKGRGLDWPGIGALTGGLILFVYAISDANTAGWKTPQIIVTLVLSVFFFAAFFIIERVVEDPAVPPRTWTNKNFLPLFLYAWSVYWFVFGIQIQIVTIFQELFHWSSLSAALHTLPLGVTGGLTAYLTGIVAPHVPRKVLLVNGQVFMAAGAVLFALADRPEKFWSYMFPGMILAMIGLASAYVGVSIAIMADARKGEEGIVGAMLNTALQIGATIGLAVVTAVTLGVNKNQPLDPISQHKGYAASFWSLIGMNGITIIIALIFVK</sequence>
<keyword evidence="2" id="KW-0813">Transport</keyword>
<evidence type="ECO:0000256" key="7">
    <source>
        <dbReference type="SAM" id="Phobius"/>
    </source>
</evidence>
<feature type="transmembrane region" description="Helical" evidence="7">
    <location>
        <begin position="436"/>
        <end position="458"/>
    </location>
</feature>
<dbReference type="Gene3D" id="1.20.1250.20">
    <property type="entry name" value="MFS general substrate transporter like domains"/>
    <property type="match status" value="1"/>
</dbReference>
<name>A0A067MS42_BOTB1</name>
<evidence type="ECO:0000259" key="8">
    <source>
        <dbReference type="PROSITE" id="PS50850"/>
    </source>
</evidence>
<reference evidence="10" key="1">
    <citation type="journal article" date="2014" name="Proc. Natl. Acad. Sci. U.S.A.">
        <title>Extensive sampling of basidiomycete genomes demonstrates inadequacy of the white-rot/brown-rot paradigm for wood decay fungi.</title>
        <authorList>
            <person name="Riley R."/>
            <person name="Salamov A.A."/>
            <person name="Brown D.W."/>
            <person name="Nagy L.G."/>
            <person name="Floudas D."/>
            <person name="Held B.W."/>
            <person name="Levasseur A."/>
            <person name="Lombard V."/>
            <person name="Morin E."/>
            <person name="Otillar R."/>
            <person name="Lindquist E.A."/>
            <person name="Sun H."/>
            <person name="LaButti K.M."/>
            <person name="Schmutz J."/>
            <person name="Jabbour D."/>
            <person name="Luo H."/>
            <person name="Baker S.E."/>
            <person name="Pisabarro A.G."/>
            <person name="Walton J.D."/>
            <person name="Blanchette R.A."/>
            <person name="Henrissat B."/>
            <person name="Martin F."/>
            <person name="Cullen D."/>
            <person name="Hibbett D.S."/>
            <person name="Grigoriev I.V."/>
        </authorList>
    </citation>
    <scope>NUCLEOTIDE SEQUENCE [LARGE SCALE GENOMIC DNA]</scope>
    <source>
        <strain evidence="10">FD-172 SS1</strain>
    </source>
</reference>
<dbReference type="OrthoDB" id="440755at2759"/>
<evidence type="ECO:0000256" key="6">
    <source>
        <dbReference type="SAM" id="MobiDB-lite"/>
    </source>
</evidence>
<feature type="domain" description="Major facilitator superfamily (MFS) profile" evidence="8">
    <location>
        <begin position="49"/>
        <end position="498"/>
    </location>
</feature>
<feature type="transmembrane region" description="Helical" evidence="7">
    <location>
        <begin position="371"/>
        <end position="390"/>
    </location>
</feature>
<dbReference type="GO" id="GO:0016020">
    <property type="term" value="C:membrane"/>
    <property type="evidence" value="ECO:0007669"/>
    <property type="project" value="UniProtKB-SubCell"/>
</dbReference>
<feature type="transmembrane region" description="Helical" evidence="7">
    <location>
        <begin position="309"/>
        <end position="331"/>
    </location>
</feature>
<keyword evidence="4 7" id="KW-1133">Transmembrane helix</keyword>
<dbReference type="FunCoup" id="A0A067MS42">
    <property type="interactions" value="24"/>
</dbReference>
<feature type="transmembrane region" description="Helical" evidence="7">
    <location>
        <begin position="204"/>
        <end position="225"/>
    </location>
</feature>
<organism evidence="9 10">
    <name type="scientific">Botryobasidium botryosum (strain FD-172 SS1)</name>
    <dbReference type="NCBI Taxonomy" id="930990"/>
    <lineage>
        <taxon>Eukaryota</taxon>
        <taxon>Fungi</taxon>
        <taxon>Dikarya</taxon>
        <taxon>Basidiomycota</taxon>
        <taxon>Agaricomycotina</taxon>
        <taxon>Agaricomycetes</taxon>
        <taxon>Cantharellales</taxon>
        <taxon>Botryobasidiaceae</taxon>
        <taxon>Botryobasidium</taxon>
    </lineage>
</organism>
<dbReference type="InParanoid" id="A0A067MS42"/>
<evidence type="ECO:0000256" key="4">
    <source>
        <dbReference type="ARBA" id="ARBA00022989"/>
    </source>
</evidence>
<proteinExistence type="predicted"/>
<evidence type="ECO:0000313" key="9">
    <source>
        <dbReference type="EMBL" id="KDQ18409.1"/>
    </source>
</evidence>
<feature type="transmembrane region" description="Helical" evidence="7">
    <location>
        <begin position="84"/>
        <end position="102"/>
    </location>
</feature>
<dbReference type="STRING" id="930990.A0A067MS42"/>
<feature type="transmembrane region" description="Helical" evidence="7">
    <location>
        <begin position="337"/>
        <end position="359"/>
    </location>
</feature>
<feature type="transmembrane region" description="Helical" evidence="7">
    <location>
        <begin position="478"/>
        <end position="497"/>
    </location>
</feature>
<feature type="compositionally biased region" description="Basic and acidic residues" evidence="6">
    <location>
        <begin position="9"/>
        <end position="21"/>
    </location>
</feature>
<keyword evidence="10" id="KW-1185">Reference proteome</keyword>
<evidence type="ECO:0000256" key="1">
    <source>
        <dbReference type="ARBA" id="ARBA00004141"/>
    </source>
</evidence>
<dbReference type="PROSITE" id="PS50850">
    <property type="entry name" value="MFS"/>
    <property type="match status" value="1"/>
</dbReference>
<dbReference type="SUPFAM" id="SSF103473">
    <property type="entry name" value="MFS general substrate transporter"/>
    <property type="match status" value="1"/>
</dbReference>
<dbReference type="Proteomes" id="UP000027195">
    <property type="component" value="Unassembled WGS sequence"/>
</dbReference>
<feature type="region of interest" description="Disordered" evidence="6">
    <location>
        <begin position="1"/>
        <end position="31"/>
    </location>
</feature>
<feature type="transmembrane region" description="Helical" evidence="7">
    <location>
        <begin position="396"/>
        <end position="424"/>
    </location>
</feature>
<feature type="transmembrane region" description="Helical" evidence="7">
    <location>
        <begin position="177"/>
        <end position="198"/>
    </location>
</feature>
<feature type="transmembrane region" description="Helical" evidence="7">
    <location>
        <begin position="270"/>
        <end position="288"/>
    </location>
</feature>
<dbReference type="GO" id="GO:0022857">
    <property type="term" value="F:transmembrane transporter activity"/>
    <property type="evidence" value="ECO:0007669"/>
    <property type="project" value="InterPro"/>
</dbReference>
<feature type="transmembrane region" description="Helical" evidence="7">
    <location>
        <begin position="114"/>
        <end position="142"/>
    </location>
</feature>
<dbReference type="HOGENOM" id="CLU_000960_27_1_1"/>
<comment type="subcellular location">
    <subcellularLocation>
        <location evidence="1">Membrane</location>
        <topology evidence="1">Multi-pass membrane protein</topology>
    </subcellularLocation>
</comment>
<accession>A0A067MS42</accession>
<dbReference type="PANTHER" id="PTHR42718:SF9">
    <property type="entry name" value="MAJOR FACILITATOR SUPERFAMILY MULTIDRUG TRANSPORTER MFSC"/>
    <property type="match status" value="1"/>
</dbReference>
<dbReference type="EMBL" id="KL198021">
    <property type="protein sequence ID" value="KDQ18409.1"/>
    <property type="molecule type" value="Genomic_DNA"/>
</dbReference>
<feature type="transmembrane region" description="Helical" evidence="7">
    <location>
        <begin position="148"/>
        <end position="165"/>
    </location>
</feature>
<dbReference type="InterPro" id="IPR036259">
    <property type="entry name" value="MFS_trans_sf"/>
</dbReference>
<feature type="transmembrane region" description="Helical" evidence="7">
    <location>
        <begin position="237"/>
        <end position="258"/>
    </location>
</feature>
<protein>
    <recommendedName>
        <fullName evidence="8">Major facilitator superfamily (MFS) profile domain-containing protein</fullName>
    </recommendedName>
</protein>
<evidence type="ECO:0000256" key="5">
    <source>
        <dbReference type="ARBA" id="ARBA00023136"/>
    </source>
</evidence>